<keyword evidence="5 6" id="KW-0067">ATP-binding</keyword>
<dbReference type="Pfam" id="PF00069">
    <property type="entry name" value="Pkinase"/>
    <property type="match status" value="1"/>
</dbReference>
<keyword evidence="2" id="KW-0808">Transferase</keyword>
<dbReference type="SUPFAM" id="SSF56112">
    <property type="entry name" value="Protein kinase-like (PK-like)"/>
    <property type="match status" value="1"/>
</dbReference>
<dbReference type="PROSITE" id="PS00108">
    <property type="entry name" value="PROTEIN_KINASE_ST"/>
    <property type="match status" value="1"/>
</dbReference>
<dbReference type="VEuPathDB" id="AmoebaDB:NfTy_083370"/>
<dbReference type="PANTHER" id="PTHR24055">
    <property type="entry name" value="MITOGEN-ACTIVATED PROTEIN KINASE"/>
    <property type="match status" value="1"/>
</dbReference>
<name>A0A6A5BT45_NAEFO</name>
<organism evidence="9 10">
    <name type="scientific">Naegleria fowleri</name>
    <name type="common">Brain eating amoeba</name>
    <dbReference type="NCBI Taxonomy" id="5763"/>
    <lineage>
        <taxon>Eukaryota</taxon>
        <taxon>Discoba</taxon>
        <taxon>Heterolobosea</taxon>
        <taxon>Tetramitia</taxon>
        <taxon>Eutetramitia</taxon>
        <taxon>Vahlkampfiidae</taxon>
        <taxon>Naegleria</taxon>
    </lineage>
</organism>
<evidence type="ECO:0000256" key="1">
    <source>
        <dbReference type="ARBA" id="ARBA00022527"/>
    </source>
</evidence>
<evidence type="ECO:0000256" key="6">
    <source>
        <dbReference type="PROSITE-ProRule" id="PRU10141"/>
    </source>
</evidence>
<protein>
    <recommendedName>
        <fullName evidence="8">Protein kinase domain-containing protein</fullName>
    </recommendedName>
</protein>
<dbReference type="InterPro" id="IPR017441">
    <property type="entry name" value="Protein_kinase_ATP_BS"/>
</dbReference>
<evidence type="ECO:0000256" key="3">
    <source>
        <dbReference type="ARBA" id="ARBA00022741"/>
    </source>
</evidence>
<evidence type="ECO:0000256" key="4">
    <source>
        <dbReference type="ARBA" id="ARBA00022777"/>
    </source>
</evidence>
<reference evidence="9 10" key="1">
    <citation type="journal article" date="2019" name="Sci. Rep.">
        <title>Nanopore sequencing improves the draft genome of the human pathogenic amoeba Naegleria fowleri.</title>
        <authorList>
            <person name="Liechti N."/>
            <person name="Schurch N."/>
            <person name="Bruggmann R."/>
            <person name="Wittwer M."/>
        </authorList>
    </citation>
    <scope>NUCLEOTIDE SEQUENCE [LARGE SCALE GENOMIC DNA]</scope>
    <source>
        <strain evidence="9 10">ATCC 30894</strain>
    </source>
</reference>
<evidence type="ECO:0000313" key="10">
    <source>
        <dbReference type="Proteomes" id="UP000444721"/>
    </source>
</evidence>
<feature type="compositionally biased region" description="Basic and acidic residues" evidence="7">
    <location>
        <begin position="358"/>
        <end position="385"/>
    </location>
</feature>
<proteinExistence type="predicted"/>
<dbReference type="Proteomes" id="UP000444721">
    <property type="component" value="Unassembled WGS sequence"/>
</dbReference>
<dbReference type="GO" id="GO:0005524">
    <property type="term" value="F:ATP binding"/>
    <property type="evidence" value="ECO:0007669"/>
    <property type="project" value="UniProtKB-UniRule"/>
</dbReference>
<dbReference type="InterPro" id="IPR050117">
    <property type="entry name" value="MAPK"/>
</dbReference>
<dbReference type="RefSeq" id="XP_044561278.1">
    <property type="nucleotide sequence ID" value="XM_044707881.1"/>
</dbReference>
<dbReference type="FunFam" id="1.10.510.10:FF:000624">
    <property type="entry name" value="Mitogen-activated protein kinase"/>
    <property type="match status" value="1"/>
</dbReference>
<evidence type="ECO:0000256" key="2">
    <source>
        <dbReference type="ARBA" id="ARBA00022679"/>
    </source>
</evidence>
<dbReference type="VEuPathDB" id="AmoebaDB:NF0032470"/>
<dbReference type="InterPro" id="IPR000719">
    <property type="entry name" value="Prot_kinase_dom"/>
</dbReference>
<dbReference type="VEuPathDB" id="AmoebaDB:FDP41_004464"/>
<comment type="caution">
    <text evidence="9">The sequence shown here is derived from an EMBL/GenBank/DDBJ whole genome shotgun (WGS) entry which is preliminary data.</text>
</comment>
<dbReference type="Gene3D" id="3.30.200.20">
    <property type="entry name" value="Phosphorylase Kinase, domain 1"/>
    <property type="match status" value="2"/>
</dbReference>
<feature type="region of interest" description="Disordered" evidence="7">
    <location>
        <begin position="351"/>
        <end position="388"/>
    </location>
</feature>
<dbReference type="EMBL" id="VFQX01000037">
    <property type="protein sequence ID" value="KAF0976565.1"/>
    <property type="molecule type" value="Genomic_DNA"/>
</dbReference>
<dbReference type="AlphaFoldDB" id="A0A6A5BT45"/>
<sequence length="623" mass="70901">MDRYEVIDKIGEGTYGVVLKCRDKESGEYVAIKQFKENDHVFRKRGRLHLVFEFYEMNMLEHLSLQPEGFPEEIVKLYMYQLVKAIAFCHDNQVIHRDIKLENIMINSNKQLKLIDFGFARTIPKKETEFTDYIATRWYRCPSLLLGCKHYGPEVDIWAIGCIMAELLTGKPLFPGHSEIDQLYLIQKLLGPLTKEQTKMFFKNPMFNGYKFPDMTACEGLERRFLGKVSKSGLLFLKGCLKIDPKERFTATDCLNHKFFEGMADFGRHSNHPTSETSVETNTIPKPILGSSTSKGNILQSVNYLEQHENVNTARKKKTITKPSEMMTGCLESVDDYQQPEFDASILQANKRARSRQGGRDFDEDISRSQSRSEKRKPKLSDVHLQKLPLPKPVQTKTTLNKLPYSNTYEKKKPVSSQKLRHLQPVDNIHSKGQFEVIEEHVDQENEHAGKQFLAHKKELNRAPSSFSDNLAHDEATASPRVAGEKVVKTRKSKSNLTLRSSIKNGFSALEQPKTTNVGCLSPIKALPKLYHVSPQSHPILGLQQGRKSSSSKKLPLGNALELGNIDDLEKDLLDHFCGDNSPVTIMNDVSQTHSRIKTPPASLRNDPHSQHRVHLKPIQINN</sequence>
<dbReference type="GO" id="GO:0004674">
    <property type="term" value="F:protein serine/threonine kinase activity"/>
    <property type="evidence" value="ECO:0007669"/>
    <property type="project" value="UniProtKB-KW"/>
</dbReference>
<gene>
    <name evidence="9" type="ORF">FDP41_004464</name>
</gene>
<dbReference type="InterPro" id="IPR011009">
    <property type="entry name" value="Kinase-like_dom_sf"/>
</dbReference>
<dbReference type="OrthoDB" id="548217at2759"/>
<dbReference type="SMART" id="SM00220">
    <property type="entry name" value="S_TKc"/>
    <property type="match status" value="1"/>
</dbReference>
<evidence type="ECO:0000259" key="8">
    <source>
        <dbReference type="PROSITE" id="PS50011"/>
    </source>
</evidence>
<dbReference type="PROSITE" id="PS50011">
    <property type="entry name" value="PROTEIN_KINASE_DOM"/>
    <property type="match status" value="1"/>
</dbReference>
<dbReference type="Gene3D" id="1.10.510.10">
    <property type="entry name" value="Transferase(Phosphotransferase) domain 1"/>
    <property type="match status" value="1"/>
</dbReference>
<keyword evidence="4" id="KW-0418">Kinase</keyword>
<feature type="domain" description="Protein kinase" evidence="8">
    <location>
        <begin position="4"/>
        <end position="260"/>
    </location>
</feature>
<dbReference type="GeneID" id="68111682"/>
<keyword evidence="10" id="KW-1185">Reference proteome</keyword>
<evidence type="ECO:0000313" key="9">
    <source>
        <dbReference type="EMBL" id="KAF0976565.1"/>
    </source>
</evidence>
<keyword evidence="3 6" id="KW-0547">Nucleotide-binding</keyword>
<feature type="binding site" evidence="6">
    <location>
        <position position="33"/>
    </location>
    <ligand>
        <name>ATP</name>
        <dbReference type="ChEBI" id="CHEBI:30616"/>
    </ligand>
</feature>
<accession>A0A6A5BT45</accession>
<evidence type="ECO:0000256" key="5">
    <source>
        <dbReference type="ARBA" id="ARBA00022840"/>
    </source>
</evidence>
<dbReference type="InterPro" id="IPR008271">
    <property type="entry name" value="Ser/Thr_kinase_AS"/>
</dbReference>
<dbReference type="PROSITE" id="PS00107">
    <property type="entry name" value="PROTEIN_KINASE_ATP"/>
    <property type="match status" value="1"/>
</dbReference>
<dbReference type="OMA" id="RESEAEW"/>
<evidence type="ECO:0000256" key="7">
    <source>
        <dbReference type="SAM" id="MobiDB-lite"/>
    </source>
</evidence>
<keyword evidence="1" id="KW-0723">Serine/threonine-protein kinase</keyword>
<feature type="region of interest" description="Disordered" evidence="7">
    <location>
        <begin position="272"/>
        <end position="292"/>
    </location>
</feature>